<dbReference type="Pfam" id="PF13193">
    <property type="entry name" value="AMP-binding_C"/>
    <property type="match status" value="1"/>
</dbReference>
<dbReference type="InterPro" id="IPR045851">
    <property type="entry name" value="AMP-bd_C_sf"/>
</dbReference>
<dbReference type="PANTHER" id="PTHR43201">
    <property type="entry name" value="ACYL-COA SYNTHETASE"/>
    <property type="match status" value="1"/>
</dbReference>
<organism evidence="5 6">
    <name type="scientific">Ramlibacter agri</name>
    <dbReference type="NCBI Taxonomy" id="2728837"/>
    <lineage>
        <taxon>Bacteria</taxon>
        <taxon>Pseudomonadati</taxon>
        <taxon>Pseudomonadota</taxon>
        <taxon>Betaproteobacteria</taxon>
        <taxon>Burkholderiales</taxon>
        <taxon>Comamonadaceae</taxon>
        <taxon>Ramlibacter</taxon>
    </lineage>
</organism>
<reference evidence="5 6" key="1">
    <citation type="submission" date="2020-04" db="EMBL/GenBank/DDBJ databases">
        <title>Ramlibacter sp. G-1-2-2 isolated from soil.</title>
        <authorList>
            <person name="Dahal R.H."/>
        </authorList>
    </citation>
    <scope>NUCLEOTIDE SEQUENCE [LARGE SCALE GENOMIC DNA]</scope>
    <source>
        <strain evidence="5 6">G-1-2-2</strain>
    </source>
</reference>
<accession>A0A848H4D5</accession>
<dbReference type="SUPFAM" id="SSF56801">
    <property type="entry name" value="Acetyl-CoA synthetase-like"/>
    <property type="match status" value="1"/>
</dbReference>
<protein>
    <submittedName>
        <fullName evidence="5">ATP-dependent acyl-CoA ligase</fullName>
    </submittedName>
</protein>
<proteinExistence type="inferred from homology"/>
<evidence type="ECO:0000259" key="3">
    <source>
        <dbReference type="Pfam" id="PF00501"/>
    </source>
</evidence>
<dbReference type="Proteomes" id="UP000541185">
    <property type="component" value="Unassembled WGS sequence"/>
</dbReference>
<name>A0A848H4D5_9BURK</name>
<dbReference type="GO" id="GO:0031956">
    <property type="term" value="F:medium-chain fatty acid-CoA ligase activity"/>
    <property type="evidence" value="ECO:0007669"/>
    <property type="project" value="TreeGrafter"/>
</dbReference>
<dbReference type="InterPro" id="IPR025110">
    <property type="entry name" value="AMP-bd_C"/>
</dbReference>
<dbReference type="EMBL" id="JABBFX010000002">
    <property type="protein sequence ID" value="NML45846.1"/>
    <property type="molecule type" value="Genomic_DNA"/>
</dbReference>
<evidence type="ECO:0000313" key="6">
    <source>
        <dbReference type="Proteomes" id="UP000541185"/>
    </source>
</evidence>
<dbReference type="Gene3D" id="3.40.50.12780">
    <property type="entry name" value="N-terminal domain of ligase-like"/>
    <property type="match status" value="1"/>
</dbReference>
<keyword evidence="2 5" id="KW-0436">Ligase</keyword>
<comment type="caution">
    <text evidence="5">The sequence shown here is derived from an EMBL/GenBank/DDBJ whole genome shotgun (WGS) entry which is preliminary data.</text>
</comment>
<dbReference type="PROSITE" id="PS00455">
    <property type="entry name" value="AMP_BINDING"/>
    <property type="match status" value="1"/>
</dbReference>
<dbReference type="InterPro" id="IPR020845">
    <property type="entry name" value="AMP-binding_CS"/>
</dbReference>
<feature type="domain" description="AMP-binding enzyme C-terminal" evidence="4">
    <location>
        <begin position="432"/>
        <end position="512"/>
    </location>
</feature>
<evidence type="ECO:0000256" key="1">
    <source>
        <dbReference type="ARBA" id="ARBA00006432"/>
    </source>
</evidence>
<evidence type="ECO:0000259" key="4">
    <source>
        <dbReference type="Pfam" id="PF13193"/>
    </source>
</evidence>
<dbReference type="GO" id="GO:0006631">
    <property type="term" value="P:fatty acid metabolic process"/>
    <property type="evidence" value="ECO:0007669"/>
    <property type="project" value="TreeGrafter"/>
</dbReference>
<evidence type="ECO:0000256" key="2">
    <source>
        <dbReference type="ARBA" id="ARBA00022598"/>
    </source>
</evidence>
<sequence length="542" mass="58505">MSMTTVHQRFAATAARAPASEFLFLDAVTAQVYGIPAAPVSWGDAAAEVERLRQLYAAAGYGHGHRVGLLLENRPAFLFHWFALNALGVSVVPVNAEMRSAELEYLIGHSEIVLAVSLPQRIADLKAAAKAAGVRMAAWDPAAEAAPRAASTLAPQDGEPGLGSECALLYTSGTTGRPKGCRLSNEYFLRAGDWYAGLDGVCSVRPDQERIITPLPLNHVNAMAFSTMVVVTAGGCLVQLDRFHPKSWWQSVRDSGATIIHYLGVMPAMLLSAPAVASDRGHQVRWGFGAGVDKKNHAVFEERFGFPLVEAWAMTETGAAACIMANHEPRHVGSSCFGAPEPFVELRLVDEEGREVADGTPGELLVRSSGSDPRRYFFSEYLKDADATAEAWQDGWFHTGDMVKRGAGGVLHFIDRKKNVIRRSGENISAVEVESVLNQHPAVKSSAVAATPDEVRGDEVLACIIARDPVPEAQRAEIAASIVQHALAQLAYYKAPGYVAFVDEVPLTPSQKIQRGQLRELARSLPGMGLCIDTRTMKKRQG</sequence>
<comment type="similarity">
    <text evidence="1">Belongs to the ATP-dependent AMP-binding enzyme family.</text>
</comment>
<feature type="domain" description="AMP-dependent synthetase/ligase" evidence="3">
    <location>
        <begin position="39"/>
        <end position="369"/>
    </location>
</feature>
<dbReference type="AlphaFoldDB" id="A0A848H4D5"/>
<dbReference type="Gene3D" id="3.30.300.30">
    <property type="match status" value="1"/>
</dbReference>
<keyword evidence="6" id="KW-1185">Reference proteome</keyword>
<dbReference type="Pfam" id="PF00501">
    <property type="entry name" value="AMP-binding"/>
    <property type="match status" value="1"/>
</dbReference>
<gene>
    <name evidence="5" type="ORF">HHL11_19010</name>
</gene>
<evidence type="ECO:0000313" key="5">
    <source>
        <dbReference type="EMBL" id="NML45846.1"/>
    </source>
</evidence>
<dbReference type="PANTHER" id="PTHR43201:SF5">
    <property type="entry name" value="MEDIUM-CHAIN ACYL-COA LIGASE ACSF2, MITOCHONDRIAL"/>
    <property type="match status" value="1"/>
</dbReference>
<dbReference type="InterPro" id="IPR000873">
    <property type="entry name" value="AMP-dep_synth/lig_dom"/>
</dbReference>
<dbReference type="InterPro" id="IPR042099">
    <property type="entry name" value="ANL_N_sf"/>
</dbReference>